<feature type="transmembrane region" description="Helical" evidence="1">
    <location>
        <begin position="25"/>
        <end position="50"/>
    </location>
</feature>
<feature type="transmembrane region" description="Helical" evidence="1">
    <location>
        <begin position="153"/>
        <end position="173"/>
    </location>
</feature>
<dbReference type="Pfam" id="PF03929">
    <property type="entry name" value="PepSY_TM"/>
    <property type="match status" value="1"/>
</dbReference>
<keyword evidence="3" id="KW-1185">Reference proteome</keyword>
<sequence length="466" mass="50695">MSTATLAAQPEALLSTRLYRAVWRWHFYAGLYVIPFLLVLASTGLIMVYGNSIETFLGAKHYVAPGGERASYEAQSQTAIAAIPGGALKLMVVPKEPDRATVFIVNGNGKDNVVAVDPHGPKALDTIAKDDTWFYWADHIHGTLLLGDVGDRLIEIAAGLGIVLVLTGLYMWWPRTGRALGRVLVPNLRTRGRALWKELHVSLGFYISIVLFFFLLSGLAWTGVWGAKIVQAWSTFPAAKWDNVPLSDKTHAGMNHGALKEVPWTLEQTPMPMSGSQAGAAGLQMGSVNLDTVAAYARANDFTEQFRINVPQEEGGVYTISADSMDADTLDPFGDRTVHIDRYTGKILADIRFADYGLAGKAMAVGIALHQANLGWWNTALNLLFCLAIITMALSGAVMWWKRRPAGQLGTPLYPKNYRVPAAILAIALCVSVIFPLTGLAIVAFAVIDFLLPRRLKEAGFQVAEA</sequence>
<reference evidence="2 3" key="1">
    <citation type="submission" date="2024-06" db="EMBL/GenBank/DDBJ databases">
        <title>Genomic Encyclopedia of Type Strains, Phase IV (KMG-IV): sequencing the most valuable type-strain genomes for metagenomic binning, comparative biology and taxonomic classification.</title>
        <authorList>
            <person name="Goeker M."/>
        </authorList>
    </citation>
    <scope>NUCLEOTIDE SEQUENCE [LARGE SCALE GENOMIC DNA]</scope>
    <source>
        <strain evidence="2 3">DSM 29846</strain>
    </source>
</reference>
<evidence type="ECO:0000256" key="1">
    <source>
        <dbReference type="SAM" id="Phobius"/>
    </source>
</evidence>
<evidence type="ECO:0000313" key="2">
    <source>
        <dbReference type="EMBL" id="MET3595138.1"/>
    </source>
</evidence>
<keyword evidence="1" id="KW-0812">Transmembrane</keyword>
<dbReference type="InterPro" id="IPR005625">
    <property type="entry name" value="PepSY-ass_TM"/>
</dbReference>
<feature type="transmembrane region" description="Helical" evidence="1">
    <location>
        <begin position="380"/>
        <end position="401"/>
    </location>
</feature>
<dbReference type="Proteomes" id="UP001549036">
    <property type="component" value="Unassembled WGS sequence"/>
</dbReference>
<comment type="caution">
    <text evidence="2">The sequence shown here is derived from an EMBL/GenBank/DDBJ whole genome shotgun (WGS) entry which is preliminary data.</text>
</comment>
<evidence type="ECO:0000313" key="3">
    <source>
        <dbReference type="Proteomes" id="UP001549036"/>
    </source>
</evidence>
<dbReference type="RefSeq" id="WP_354416471.1">
    <property type="nucleotide sequence ID" value="NZ_JBEPLM010000009.1"/>
</dbReference>
<organism evidence="2 3">
    <name type="scientific">Mesorhizobium shonense</name>
    <dbReference type="NCBI Taxonomy" id="1209948"/>
    <lineage>
        <taxon>Bacteria</taxon>
        <taxon>Pseudomonadati</taxon>
        <taxon>Pseudomonadota</taxon>
        <taxon>Alphaproteobacteria</taxon>
        <taxon>Hyphomicrobiales</taxon>
        <taxon>Phyllobacteriaceae</taxon>
        <taxon>Mesorhizobium</taxon>
    </lineage>
</organism>
<feature type="transmembrane region" description="Helical" evidence="1">
    <location>
        <begin position="203"/>
        <end position="224"/>
    </location>
</feature>
<gene>
    <name evidence="2" type="ORF">ABID26_004550</name>
</gene>
<dbReference type="PANTHER" id="PTHR34219">
    <property type="entry name" value="IRON-REGULATED INNER MEMBRANE PROTEIN-RELATED"/>
    <property type="match status" value="1"/>
</dbReference>
<dbReference type="PANTHER" id="PTHR34219:SF1">
    <property type="entry name" value="PEPSY DOMAIN-CONTAINING PROTEIN"/>
    <property type="match status" value="1"/>
</dbReference>
<dbReference type="EMBL" id="JBEPLM010000009">
    <property type="protein sequence ID" value="MET3595138.1"/>
    <property type="molecule type" value="Genomic_DNA"/>
</dbReference>
<feature type="transmembrane region" description="Helical" evidence="1">
    <location>
        <begin position="421"/>
        <end position="448"/>
    </location>
</feature>
<accession>A0ABV2HX46</accession>
<name>A0ABV2HX46_9HYPH</name>
<proteinExistence type="predicted"/>
<keyword evidence="1" id="KW-1133">Transmembrane helix</keyword>
<protein>
    <submittedName>
        <fullName evidence="2">Iron-regulated membrane protein</fullName>
    </submittedName>
</protein>
<keyword evidence="1" id="KW-0472">Membrane</keyword>